<dbReference type="eggNOG" id="ENOG5032BIC">
    <property type="taxonomic scope" value="Bacteria"/>
</dbReference>
<dbReference type="PROSITE" id="PS50005">
    <property type="entry name" value="TPR"/>
    <property type="match status" value="1"/>
</dbReference>
<dbReference type="AlphaFoldDB" id="H7EJT6"/>
<evidence type="ECO:0000313" key="3">
    <source>
        <dbReference type="EMBL" id="EIC02206.1"/>
    </source>
</evidence>
<name>H7EJT6_9SPIR</name>
<evidence type="ECO:0000256" key="2">
    <source>
        <dbReference type="SAM" id="SignalP"/>
    </source>
</evidence>
<dbReference type="Gene3D" id="1.25.40.10">
    <property type="entry name" value="Tetratricopeptide repeat domain"/>
    <property type="match status" value="1"/>
</dbReference>
<dbReference type="Pfam" id="PF13181">
    <property type="entry name" value="TPR_8"/>
    <property type="match status" value="1"/>
</dbReference>
<organism evidence="3 4">
    <name type="scientific">Treponema saccharophilum DSM 2985</name>
    <dbReference type="NCBI Taxonomy" id="907348"/>
    <lineage>
        <taxon>Bacteria</taxon>
        <taxon>Pseudomonadati</taxon>
        <taxon>Spirochaetota</taxon>
        <taxon>Spirochaetia</taxon>
        <taxon>Spirochaetales</taxon>
        <taxon>Treponemataceae</taxon>
        <taxon>Treponema</taxon>
    </lineage>
</organism>
<feature type="signal peptide" evidence="2">
    <location>
        <begin position="1"/>
        <end position="26"/>
    </location>
</feature>
<dbReference type="InterPro" id="IPR019734">
    <property type="entry name" value="TPR_rpt"/>
</dbReference>
<dbReference type="SMART" id="SM00028">
    <property type="entry name" value="TPR"/>
    <property type="match status" value="2"/>
</dbReference>
<dbReference type="SUPFAM" id="SSF48452">
    <property type="entry name" value="TPR-like"/>
    <property type="match status" value="1"/>
</dbReference>
<keyword evidence="2" id="KW-0732">Signal</keyword>
<dbReference type="PATRIC" id="fig|907348.3.peg.1134"/>
<dbReference type="Proteomes" id="UP000003571">
    <property type="component" value="Unassembled WGS sequence"/>
</dbReference>
<keyword evidence="4" id="KW-1185">Reference proteome</keyword>
<reference evidence="3 4" key="1">
    <citation type="submission" date="2011-09" db="EMBL/GenBank/DDBJ databases">
        <title>The draft genome of Treponema saccharophilum DSM 2985.</title>
        <authorList>
            <consortium name="US DOE Joint Genome Institute (JGI-PGF)"/>
            <person name="Lucas S."/>
            <person name="Copeland A."/>
            <person name="Lapidus A."/>
            <person name="Glavina del Rio T."/>
            <person name="Dalin E."/>
            <person name="Tice H."/>
            <person name="Bruce D."/>
            <person name="Goodwin L."/>
            <person name="Pitluck S."/>
            <person name="Peters L."/>
            <person name="Kyrpides N."/>
            <person name="Mavromatis K."/>
            <person name="Ivanova N."/>
            <person name="Markowitz V."/>
            <person name="Cheng J.-F."/>
            <person name="Hugenholtz P."/>
            <person name="Woyke T."/>
            <person name="Wu D."/>
            <person name="Gronow S."/>
            <person name="Wellnitz S."/>
            <person name="Brambilla E."/>
            <person name="Klenk H.-P."/>
            <person name="Eisen J.A."/>
        </authorList>
    </citation>
    <scope>NUCLEOTIDE SEQUENCE [LARGE SCALE GENOMIC DNA]</scope>
    <source>
        <strain evidence="3 4">DSM 2985</strain>
    </source>
</reference>
<dbReference type="InterPro" id="IPR011990">
    <property type="entry name" value="TPR-like_helical_dom_sf"/>
</dbReference>
<evidence type="ECO:0000313" key="4">
    <source>
        <dbReference type="Proteomes" id="UP000003571"/>
    </source>
</evidence>
<sequence>MKKSTTFFAIAAVVLAFSLPSCESNAPVPDDLTSKQLIQGGQSAFEKGRYKVALRYYNAALERFGDSDTAVFVEAKYEIGHIYQQQKKYEFASNVFSELLELYSVTIPGQLPGEYRKLSELGLEQIKKAQK</sequence>
<feature type="repeat" description="TPR" evidence="1">
    <location>
        <begin position="73"/>
        <end position="106"/>
    </location>
</feature>
<comment type="caution">
    <text evidence="3">The sequence shown here is derived from an EMBL/GenBank/DDBJ whole genome shotgun (WGS) entry which is preliminary data.</text>
</comment>
<protein>
    <submittedName>
        <fullName evidence="3">Uncharacterized protein</fullName>
    </submittedName>
</protein>
<dbReference type="EMBL" id="AGRW01000042">
    <property type="protein sequence ID" value="EIC02206.1"/>
    <property type="molecule type" value="Genomic_DNA"/>
</dbReference>
<evidence type="ECO:0000256" key="1">
    <source>
        <dbReference type="PROSITE-ProRule" id="PRU00339"/>
    </source>
</evidence>
<dbReference type="RefSeq" id="WP_002703623.1">
    <property type="nucleotide sequence ID" value="NZ_AGRW01000042.1"/>
</dbReference>
<accession>H7EJT6</accession>
<feature type="chain" id="PRO_5003608722" evidence="2">
    <location>
        <begin position="27"/>
        <end position="131"/>
    </location>
</feature>
<keyword evidence="1" id="KW-0802">TPR repeat</keyword>
<proteinExistence type="predicted"/>
<gene>
    <name evidence="3" type="ORF">TresaDRAFT_2186</name>
</gene>
<dbReference type="OrthoDB" id="369771at2"/>